<reference evidence="1" key="2">
    <citation type="journal article" date="2013" name="J. Wildl. Dis.">
        <title>Fatal herpesvirus hemorrhagic disease in wild and orphan asian elephants in southern India.</title>
        <authorList>
            <person name="Zachariah A."/>
            <person name="Zong J.-C."/>
            <person name="Long S.Y."/>
            <person name="Latimer E.M."/>
            <person name="Heaggans S.Y."/>
            <person name="Richman L.K."/>
            <person name="Hayward G.S."/>
        </authorList>
    </citation>
    <scope>NUCLEOTIDE SEQUENCE</scope>
    <source>
        <strain evidence="3">IP164 Muthanga2</strain>
        <strain evidence="2">IP165 Thirunelli2</strain>
        <strain evidence="1">IP43 Chellama Vandalur</strain>
    </source>
</reference>
<evidence type="ECO:0000313" key="4">
    <source>
        <dbReference type="EMBL" id="WNZ34552.1"/>
    </source>
</evidence>
<evidence type="ECO:0000313" key="1">
    <source>
        <dbReference type="EMBL" id="QOE74719.1"/>
    </source>
</evidence>
<reference evidence="1" key="8">
    <citation type="journal article" name="PLoS ONE">
        <title>Extended genotypic evaluation and comparison of twenty-two cases of lethal EEHV1 hemorrhagic disease in wild and captive Asian elephants in India.</title>
        <authorList>
            <person name="Zachariah A."/>
            <person name="Sajesh P.K."/>
            <person name="Santhosh S."/>
            <person name="Bathrachalam C."/>
            <person name="Megha M."/>
            <person name="Pandiyan J."/>
            <person name="Jishnu M."/>
            <person name="Kobragade R.S."/>
            <person name="Long S.Y."/>
            <person name="Zong J.-C."/>
            <person name="Latimer E.M."/>
            <person name="Heaggans S.Y."/>
            <person name="Hayward G.S."/>
        </authorList>
    </citation>
    <scope>NUCLEOTIDE SEQUENCE</scope>
    <source>
        <strain evidence="3">IP164 Muthanga2</strain>
        <strain evidence="2">IP165 Thirunelli2</strain>
        <strain evidence="1">IP43 Chellama Vandalur</strain>
    </source>
</reference>
<reference evidence="1" key="1">
    <citation type="journal article" date="2013" name="Genome Announc.">
        <title>Complete Genome Sequence of Elephant Endotheliotropic Herpesvirus 1A.</title>
        <authorList>
            <person name="Ling P.D."/>
            <person name="Reid J.G."/>
            <person name="Qin X."/>
            <person name="Muzny D.M."/>
            <person name="Gibbs R."/>
            <person name="Petrosino J."/>
            <person name="Peng R."/>
            <person name="Zong J.C."/>
            <person name="Heaggans S.Y."/>
            <person name="Hayward G.S."/>
        </authorList>
    </citation>
    <scope>NUCLEOTIDE SEQUENCE</scope>
    <source>
        <strain evidence="3">IP164 Muthanga2</strain>
        <strain evidence="2">IP165 Thirunelli2</strain>
        <strain evidence="1">IP43 Chellama Vandalur</strain>
        <strain evidence="4">Umesh</strain>
    </source>
</reference>
<proteinExistence type="predicted"/>
<dbReference type="EMBL" id="MN366292">
    <property type="protein sequence ID" value="QOE74839.1"/>
    <property type="molecule type" value="Genomic_DNA"/>
</dbReference>
<evidence type="ECO:0000313" key="3">
    <source>
        <dbReference type="EMBL" id="QOE74955.1"/>
    </source>
</evidence>
<dbReference type="EMBL" id="MN366291">
    <property type="protein sequence ID" value="QOE74719.1"/>
    <property type="molecule type" value="Genomic_DNA"/>
</dbReference>
<sequence length="480" mass="55078">MITPLWFHVTQQPDGTYFNFIEIAVRLNGTLVNGISQTLLIPAKLWEHTGLGKIYIVGSMENKLDVDFCAVRYSDILGGFCIEVSNPHDEPLTFNHEVQRFILFSPQTYPISYQLQLLRPPSVSFPKCKANVSSDIIVHSLSDTYMFIKIRFNGITWEDPKKFDLPTGPLSGPFWMSYPVAVLNLPRKLYALHHYSLSRHTDTCDSENCYYTHYIVSRSCFHKRTLYLILTGIGTSKNACYAKDLLFCGIFSTSHVPEGDDIPQLDPAYNVHGESLLRDTLPIINPSAHCNTFQTFTHDTVALFAPDEWHSSLLNVAVWRPGKILTLPGTFVQNLPTDHKPIIPVGDAVFLVTQQLYAGHPNHIPARKIRALVSKTYLILFPLNLTFRLDELNPICFSEKPQSKLTLPQIDKHPSFDQDFLKNFSIDEMQLISQFFDSLRKMYTSNYVRTLTKRFHGNWNRWPSCRNHQFNQLLCAFYSF</sequence>
<reference evidence="1" key="3">
    <citation type="journal article" date="2016" name="MSphere">
        <title>Comparison of the Gene Coding Contents and Other Unusual Features of the GC-Rich and AT-Rich Branch Probosciviruses.</title>
        <authorList>
            <person name="Ling P.D."/>
            <person name="Long S.Y."/>
            <person name="Zong J.C."/>
            <person name="Heaggans S.Y."/>
            <person name="Qin X."/>
            <person name="Hayward G.S."/>
        </authorList>
    </citation>
    <scope>NUCLEOTIDE SEQUENCE</scope>
    <source>
        <strain evidence="3">IP164 Muthanga2</strain>
        <strain evidence="2">IP165 Thirunelli2</strain>
        <strain evidence="1">IP43 Chellama Vandalur</strain>
        <strain evidence="4">Umesh</strain>
    </source>
</reference>
<protein>
    <submittedName>
        <fullName evidence="1">ORF-F1</fullName>
    </submittedName>
</protein>
<name>A0A5J6RI25_ELHV1</name>
<reference evidence="1" key="5">
    <citation type="submission" date="2019-08" db="EMBL/GenBank/DDBJ databases">
        <title>Annotated Complete DNA Sequences of Six EEHV1A Genomes from Lethal HD Cases in Young Asian Elephants from India.</title>
        <authorList>
            <person name="Krishnankutty S.P."/>
            <person name="Zachariah A."/>
            <person name="Maheswari U."/>
            <person name="Heaggans S.Y."/>
            <person name="Muraleedharan M."/>
            <person name="Velayutham D."/>
            <person name="Santhosh S."/>
            <person name="Hayward G.S."/>
        </authorList>
    </citation>
    <scope>NUCLEOTIDE SEQUENCE</scope>
    <source>
        <strain evidence="2">IP165 Thirunelli2</strain>
        <strain evidence="1">IP43 Chellama Vandalur</strain>
    </source>
</reference>
<gene>
    <name evidence="1" type="primary">U54.5-1</name>
</gene>
<dbReference type="EMBL" id="OR543011">
    <property type="protein sequence ID" value="WNZ34552.1"/>
    <property type="molecule type" value="Genomic_DNA"/>
</dbReference>
<accession>A0A5J6RI25</accession>
<evidence type="ECO:0000313" key="2">
    <source>
        <dbReference type="EMBL" id="QOE74839.1"/>
    </source>
</evidence>
<dbReference type="EMBL" id="MN366293">
    <property type="protein sequence ID" value="QOE74955.1"/>
    <property type="molecule type" value="Genomic_DNA"/>
</dbReference>
<reference evidence="4" key="7">
    <citation type="submission" date="2023-09" db="EMBL/GenBank/DDBJ databases">
        <title>Epidemiological, serological and virological analysis of an outbreak of Elephant endotheliotropic hemorrhagic disease in Switzerland.</title>
        <authorList>
            <person name="Ackermann M."/>
            <person name="Kubacki J."/>
            <person name="Hatt J.-M."/>
            <person name="Schetle N."/>
            <person name="Steinmetz H."/>
            <person name="Heaggans-Ebbesen S.Y."/>
            <person name="Hayward G.S."/>
        </authorList>
    </citation>
    <scope>NUCLEOTIDE SEQUENCE</scope>
    <source>
        <strain evidence="4">Umesh</strain>
    </source>
</reference>
<reference evidence="4" key="4">
    <citation type="journal article" date="2017" name="PLoS ONE">
        <title>Identification of shedders of elephant endotheliotropic herpesviruses among Asian elephants (Elephas maximus) in Switzerland.</title>
        <authorList>
            <person name="Ackermann M."/>
            <person name="Hatt J.M."/>
            <person name="Schetle N."/>
            <person name="Steinmetz H."/>
        </authorList>
    </citation>
    <scope>NUCLEOTIDE SEQUENCE</scope>
    <source>
        <strain evidence="4">Umesh</strain>
    </source>
</reference>
<organism evidence="1">
    <name type="scientific">Elephant endotheliotropic herpesvirus 1A</name>
    <dbReference type="NCBI Taxonomy" id="759753"/>
    <lineage>
        <taxon>Viruses</taxon>
        <taxon>Duplodnaviria</taxon>
        <taxon>Heunggongvirae</taxon>
        <taxon>Peploviricota</taxon>
        <taxon>Herviviricetes</taxon>
        <taxon>Herpesvirales</taxon>
        <taxon>Orthoherpesviridae</taxon>
        <taxon>Betaherpesvirinae</taxon>
        <taxon>Proboscivirus</taxon>
        <taxon>Proboscivirus elephantidbeta1</taxon>
        <taxon>Elephantid herpesvirus 1</taxon>
    </lineage>
</organism>
<reference evidence="3" key="6">
    <citation type="submission" date="2019-08" db="EMBL/GenBank/DDBJ databases">
        <title>Annotated Complete DNA Sequences of Six EEHV1A Genomes from Lethal HD Cases in Young Asian Elephants in India.</title>
        <authorList>
            <person name="Krishnankutty S.P."/>
            <person name="Zachariah A."/>
            <person name="Maheswari U."/>
            <person name="Heaggans S.Y."/>
            <person name="Muraleedharan M."/>
            <person name="Velayutham D."/>
            <person name="Santhosh S."/>
            <person name="Hayward G.S."/>
        </authorList>
    </citation>
    <scope>NUCLEOTIDE SEQUENCE</scope>
    <source>
        <strain evidence="3">IP164 Muthanga2</strain>
    </source>
</reference>